<evidence type="ECO:0000256" key="5">
    <source>
        <dbReference type="ARBA" id="ARBA00071370"/>
    </source>
</evidence>
<dbReference type="GO" id="GO:0004364">
    <property type="term" value="F:glutathione transferase activity"/>
    <property type="evidence" value="ECO:0007669"/>
    <property type="project" value="UniProtKB-EC"/>
</dbReference>
<evidence type="ECO:0000256" key="2">
    <source>
        <dbReference type="ARBA" id="ARBA00012452"/>
    </source>
</evidence>
<dbReference type="SFLD" id="SFLDG01152">
    <property type="entry name" value="Main.3:_Omega-_and_Tau-like"/>
    <property type="match status" value="1"/>
</dbReference>
<gene>
    <name evidence="8" type="ORF">LSALG_LOCUS21952</name>
</gene>
<dbReference type="SUPFAM" id="SSF47616">
    <property type="entry name" value="GST C-terminal domain-like"/>
    <property type="match status" value="1"/>
</dbReference>
<evidence type="ECO:0000313" key="9">
    <source>
        <dbReference type="Proteomes" id="UP001177003"/>
    </source>
</evidence>
<evidence type="ECO:0000256" key="3">
    <source>
        <dbReference type="ARBA" id="ARBA00022679"/>
    </source>
</evidence>
<dbReference type="GO" id="GO:0006749">
    <property type="term" value="P:glutathione metabolic process"/>
    <property type="evidence" value="ECO:0007669"/>
    <property type="project" value="InterPro"/>
</dbReference>
<dbReference type="InterPro" id="IPR004045">
    <property type="entry name" value="Glutathione_S-Trfase_N"/>
</dbReference>
<dbReference type="FunFam" id="3.40.30.10:FF:000014">
    <property type="entry name" value="Tau class glutathione S-transferase"/>
    <property type="match status" value="1"/>
</dbReference>
<feature type="domain" description="GST N-terminal" evidence="6">
    <location>
        <begin position="4"/>
        <end position="83"/>
    </location>
</feature>
<dbReference type="CDD" id="cd03058">
    <property type="entry name" value="GST_N_Tau"/>
    <property type="match status" value="1"/>
</dbReference>
<dbReference type="InterPro" id="IPR045073">
    <property type="entry name" value="Omega/Tau-like"/>
</dbReference>
<dbReference type="InterPro" id="IPR004046">
    <property type="entry name" value="GST_C"/>
</dbReference>
<evidence type="ECO:0000256" key="4">
    <source>
        <dbReference type="ARBA" id="ARBA00047960"/>
    </source>
</evidence>
<comment type="catalytic activity">
    <reaction evidence="4">
        <text>RX + glutathione = an S-substituted glutathione + a halide anion + H(+)</text>
        <dbReference type="Rhea" id="RHEA:16437"/>
        <dbReference type="ChEBI" id="CHEBI:15378"/>
        <dbReference type="ChEBI" id="CHEBI:16042"/>
        <dbReference type="ChEBI" id="CHEBI:17792"/>
        <dbReference type="ChEBI" id="CHEBI:57925"/>
        <dbReference type="ChEBI" id="CHEBI:90779"/>
        <dbReference type="EC" id="2.5.1.18"/>
    </reaction>
</comment>
<evidence type="ECO:0000256" key="1">
    <source>
        <dbReference type="ARBA" id="ARBA00009929"/>
    </source>
</evidence>
<dbReference type="Pfam" id="PF02798">
    <property type="entry name" value="GST_N"/>
    <property type="match status" value="1"/>
</dbReference>
<dbReference type="Gene3D" id="1.20.1050.10">
    <property type="match status" value="1"/>
</dbReference>
<dbReference type="SFLD" id="SFLDG00358">
    <property type="entry name" value="Main_(cytGST)"/>
    <property type="match status" value="1"/>
</dbReference>
<dbReference type="EMBL" id="OX465080">
    <property type="protein sequence ID" value="CAI9282308.1"/>
    <property type="molecule type" value="Genomic_DNA"/>
</dbReference>
<dbReference type="InterPro" id="IPR045074">
    <property type="entry name" value="GST_C_Tau"/>
</dbReference>
<evidence type="ECO:0000259" key="6">
    <source>
        <dbReference type="PROSITE" id="PS50404"/>
    </source>
</evidence>
<dbReference type="AlphaFoldDB" id="A0AA35YXX9"/>
<protein>
    <recommendedName>
        <fullName evidence="5">Probable glutathione S-transferase</fullName>
        <ecNumber evidence="2">2.5.1.18</ecNumber>
    </recommendedName>
</protein>
<dbReference type="EC" id="2.5.1.18" evidence="2"/>
<dbReference type="Pfam" id="PF00043">
    <property type="entry name" value="GST_C"/>
    <property type="match status" value="1"/>
</dbReference>
<dbReference type="Gene3D" id="3.40.30.10">
    <property type="entry name" value="Glutaredoxin"/>
    <property type="match status" value="1"/>
</dbReference>
<dbReference type="InterPro" id="IPR036249">
    <property type="entry name" value="Thioredoxin-like_sf"/>
</dbReference>
<feature type="domain" description="GST C-terminal" evidence="7">
    <location>
        <begin position="88"/>
        <end position="215"/>
    </location>
</feature>
<dbReference type="SFLD" id="SFLDS00019">
    <property type="entry name" value="Glutathione_Transferase_(cytos"/>
    <property type="match status" value="1"/>
</dbReference>
<sequence>MAGDKVKLLGFWGSPFTLRVKWALSIKEIEYEYVEEDLPNKSPMLLQYNPVYKKIPILVHNGKPIVESLVILEYIDETWKNHPLLPEDPFERARSRFWAKFVDDKCVPTIFQTFSSTSDLKDKAAKETRENLKTLESSLNPNKPFFGGEKLGFVDITVAWLGIWAQMVEKIVDVKLLDDKDTPLLNAWFRYLIDLPVIKDNIPSLDRLLAHNKDFHDQLIATNS</sequence>
<dbReference type="PROSITE" id="PS50404">
    <property type="entry name" value="GST_NTER"/>
    <property type="match status" value="1"/>
</dbReference>
<dbReference type="PANTHER" id="PTHR11260">
    <property type="entry name" value="GLUTATHIONE S-TRANSFERASE, GST, SUPERFAMILY, GST DOMAIN CONTAINING"/>
    <property type="match status" value="1"/>
</dbReference>
<dbReference type="InterPro" id="IPR010987">
    <property type="entry name" value="Glutathione-S-Trfase_C-like"/>
</dbReference>
<organism evidence="8 9">
    <name type="scientific">Lactuca saligna</name>
    <name type="common">Willowleaf lettuce</name>
    <dbReference type="NCBI Taxonomy" id="75948"/>
    <lineage>
        <taxon>Eukaryota</taxon>
        <taxon>Viridiplantae</taxon>
        <taxon>Streptophyta</taxon>
        <taxon>Embryophyta</taxon>
        <taxon>Tracheophyta</taxon>
        <taxon>Spermatophyta</taxon>
        <taxon>Magnoliopsida</taxon>
        <taxon>eudicotyledons</taxon>
        <taxon>Gunneridae</taxon>
        <taxon>Pentapetalae</taxon>
        <taxon>asterids</taxon>
        <taxon>campanulids</taxon>
        <taxon>Asterales</taxon>
        <taxon>Asteraceae</taxon>
        <taxon>Cichorioideae</taxon>
        <taxon>Cichorieae</taxon>
        <taxon>Lactucinae</taxon>
        <taxon>Lactuca</taxon>
    </lineage>
</organism>
<evidence type="ECO:0000313" key="8">
    <source>
        <dbReference type="EMBL" id="CAI9282308.1"/>
    </source>
</evidence>
<accession>A0AA35YXX9</accession>
<proteinExistence type="inferred from homology"/>
<reference evidence="8" key="1">
    <citation type="submission" date="2023-04" db="EMBL/GenBank/DDBJ databases">
        <authorList>
            <person name="Vijverberg K."/>
            <person name="Xiong W."/>
            <person name="Schranz E."/>
        </authorList>
    </citation>
    <scope>NUCLEOTIDE SEQUENCE</scope>
</reference>
<keyword evidence="3" id="KW-0808">Transferase</keyword>
<evidence type="ECO:0000259" key="7">
    <source>
        <dbReference type="PROSITE" id="PS50405"/>
    </source>
</evidence>
<dbReference type="Proteomes" id="UP001177003">
    <property type="component" value="Chromosome 4"/>
</dbReference>
<dbReference type="CDD" id="cd03185">
    <property type="entry name" value="GST_C_Tau"/>
    <property type="match status" value="1"/>
</dbReference>
<comment type="similarity">
    <text evidence="1">Belongs to the GST superfamily. HSP26 family.</text>
</comment>
<keyword evidence="9" id="KW-1185">Reference proteome</keyword>
<name>A0AA35YXX9_LACSI</name>
<dbReference type="FunFam" id="1.20.1050.10:FF:000012">
    <property type="entry name" value="Tau class glutathione S-transferase"/>
    <property type="match status" value="1"/>
</dbReference>
<dbReference type="InterPro" id="IPR040079">
    <property type="entry name" value="Glutathione_S-Trfase"/>
</dbReference>
<dbReference type="PROSITE" id="PS50405">
    <property type="entry name" value="GST_CTER"/>
    <property type="match status" value="1"/>
</dbReference>
<dbReference type="GO" id="GO:0005737">
    <property type="term" value="C:cytoplasm"/>
    <property type="evidence" value="ECO:0007669"/>
    <property type="project" value="TreeGrafter"/>
</dbReference>
<dbReference type="InterPro" id="IPR036282">
    <property type="entry name" value="Glutathione-S-Trfase_C_sf"/>
</dbReference>
<dbReference type="PANTHER" id="PTHR11260:SF695">
    <property type="entry name" value="GLUTATHIONE TRANSFERASE"/>
    <property type="match status" value="1"/>
</dbReference>
<dbReference type="SUPFAM" id="SSF52833">
    <property type="entry name" value="Thioredoxin-like"/>
    <property type="match status" value="1"/>
</dbReference>